<keyword evidence="2" id="KW-1185">Reference proteome</keyword>
<name>A0A8S9ZP96_9BILA</name>
<dbReference type="AlphaFoldDB" id="A0A8S9ZP96"/>
<sequence>MRHCRAKISFVLLQLLFIIFFFVAKYLATPLHPIPSSSSHNSFPKLIPSINLETKYLNKIIKASSHSPIYHPAITSIKTKTLPSPLMDNNNIGNNYLPLKEKKEIKNLIKNKEKVYFPLNEAIGNLNLEVKEKSPQIEVEIEGNGKGQQYYIIRKAEKSEDLVRLYYLINYYLPKENKNLIEKIIWELHFGQIKALIAVRTSKESHQHEYGIEGYLLYNCAASSTRGKVSKQINNEILPNIVWTCNEKNNKIEKILKELIPNIEIEKRELWRLDLSAFKQILNEAEDVNILINEQIKVEETEQIVSDWNKLVLNNNGRPSSPELNNLLNDGRKGGICALHANIILTNKLVGMSLFNCDAYSGSSGKYIWLDRLIIDNNLIGKLNGKETIIALLAKLVEIAEGMDAERIEWTDDSKELVNYGNLLNSLGAVNLKEINGEILNHWDVNKYYLIKKEEKIKIKKEGFIPNYS</sequence>
<dbReference type="Proteomes" id="UP000605970">
    <property type="component" value="Unassembled WGS sequence"/>
</dbReference>
<dbReference type="OrthoDB" id="5897025at2759"/>
<protein>
    <submittedName>
        <fullName evidence="1">Uncharacterized protein</fullName>
    </submittedName>
</protein>
<accession>A0A8S9ZP96</accession>
<comment type="caution">
    <text evidence="1">The sequence shown here is derived from an EMBL/GenBank/DDBJ whole genome shotgun (WGS) entry which is preliminary data.</text>
</comment>
<reference evidence="1" key="1">
    <citation type="journal article" date="2020" name="Ecol. Evol.">
        <title>Genome structure and content of the rice root-knot nematode (Meloidogyne graminicola).</title>
        <authorList>
            <person name="Phan N.T."/>
            <person name="Danchin E.G.J."/>
            <person name="Klopp C."/>
            <person name="Perfus-Barbeoch L."/>
            <person name="Kozlowski D.K."/>
            <person name="Koutsovoulos G.D."/>
            <person name="Lopez-Roques C."/>
            <person name="Bouchez O."/>
            <person name="Zahm M."/>
            <person name="Besnard G."/>
            <person name="Bellafiore S."/>
        </authorList>
    </citation>
    <scope>NUCLEOTIDE SEQUENCE</scope>
    <source>
        <strain evidence="1">VN-18</strain>
    </source>
</reference>
<proteinExistence type="predicted"/>
<gene>
    <name evidence="1" type="ORF">Mgra_00005366</name>
</gene>
<evidence type="ECO:0000313" key="1">
    <source>
        <dbReference type="EMBL" id="KAF7635250.1"/>
    </source>
</evidence>
<evidence type="ECO:0000313" key="2">
    <source>
        <dbReference type="Proteomes" id="UP000605970"/>
    </source>
</evidence>
<organism evidence="1 2">
    <name type="scientific">Meloidogyne graminicola</name>
    <dbReference type="NCBI Taxonomy" id="189291"/>
    <lineage>
        <taxon>Eukaryota</taxon>
        <taxon>Metazoa</taxon>
        <taxon>Ecdysozoa</taxon>
        <taxon>Nematoda</taxon>
        <taxon>Chromadorea</taxon>
        <taxon>Rhabditida</taxon>
        <taxon>Tylenchina</taxon>
        <taxon>Tylenchomorpha</taxon>
        <taxon>Tylenchoidea</taxon>
        <taxon>Meloidogynidae</taxon>
        <taxon>Meloidogyninae</taxon>
        <taxon>Meloidogyne</taxon>
    </lineage>
</organism>
<dbReference type="EMBL" id="JABEBT010000045">
    <property type="protein sequence ID" value="KAF7635250.1"/>
    <property type="molecule type" value="Genomic_DNA"/>
</dbReference>